<evidence type="ECO:0000256" key="3">
    <source>
        <dbReference type="ARBA" id="ARBA00022691"/>
    </source>
</evidence>
<evidence type="ECO:0000313" key="6">
    <source>
        <dbReference type="EMBL" id="MBM3274450.1"/>
    </source>
</evidence>
<dbReference type="Gene3D" id="3.40.1280.10">
    <property type="match status" value="1"/>
</dbReference>
<dbReference type="InterPro" id="IPR029026">
    <property type="entry name" value="tRNA_m1G_MTases_N"/>
</dbReference>
<reference evidence="6 7" key="1">
    <citation type="submission" date="2019-03" db="EMBL/GenBank/DDBJ databases">
        <title>Lake Tanganyika Metagenome-Assembled Genomes (MAGs).</title>
        <authorList>
            <person name="Tran P."/>
        </authorList>
    </citation>
    <scope>NUCLEOTIDE SEQUENCE [LARGE SCALE GENOMIC DNA]</scope>
    <source>
        <strain evidence="6">K_DeepCast_65m_m2_236</strain>
    </source>
</reference>
<dbReference type="CDD" id="cd18081">
    <property type="entry name" value="RlmH-like"/>
    <property type="match status" value="1"/>
</dbReference>
<keyword evidence="3 5" id="KW-0949">S-adenosyl-L-methionine</keyword>
<comment type="caution">
    <text evidence="6">The sequence shown here is derived from an EMBL/GenBank/DDBJ whole genome shotgun (WGS) entry which is preliminary data.</text>
</comment>
<proteinExistence type="inferred from homology"/>
<dbReference type="Pfam" id="PF02590">
    <property type="entry name" value="SPOUT_MTase"/>
    <property type="match status" value="1"/>
</dbReference>
<dbReference type="Proteomes" id="UP000703893">
    <property type="component" value="Unassembled WGS sequence"/>
</dbReference>
<name>A0A937X501_9BACT</name>
<evidence type="ECO:0000256" key="5">
    <source>
        <dbReference type="HAMAP-Rule" id="MF_00658"/>
    </source>
</evidence>
<feature type="binding site" evidence="5">
    <location>
        <position position="102"/>
    </location>
    <ligand>
        <name>S-adenosyl-L-methionine</name>
        <dbReference type="ChEBI" id="CHEBI:59789"/>
    </ligand>
</feature>
<protein>
    <recommendedName>
        <fullName evidence="5">Ribosomal RNA large subunit methyltransferase H</fullName>
        <ecNumber evidence="5">2.1.1.177</ecNumber>
    </recommendedName>
    <alternativeName>
        <fullName evidence="5">23S rRNA (pseudouridine1915-N3)-methyltransferase</fullName>
    </alternativeName>
    <alternativeName>
        <fullName evidence="5">23S rRNA m3Psi1915 methyltransferase</fullName>
    </alternativeName>
    <alternativeName>
        <fullName evidence="5">rRNA (pseudouridine-N3-)-methyltransferase RlmH</fullName>
    </alternativeName>
</protein>
<keyword evidence="1 5" id="KW-0489">Methyltransferase</keyword>
<dbReference type="GO" id="GO:0005737">
    <property type="term" value="C:cytoplasm"/>
    <property type="evidence" value="ECO:0007669"/>
    <property type="project" value="UniProtKB-SubCell"/>
</dbReference>
<evidence type="ECO:0000256" key="1">
    <source>
        <dbReference type="ARBA" id="ARBA00022603"/>
    </source>
</evidence>
<evidence type="ECO:0000313" key="7">
    <source>
        <dbReference type="Proteomes" id="UP000703893"/>
    </source>
</evidence>
<keyword evidence="5" id="KW-0963">Cytoplasm</keyword>
<dbReference type="InterPro" id="IPR029028">
    <property type="entry name" value="Alpha/beta_knot_MTases"/>
</dbReference>
<dbReference type="HAMAP" id="MF_00658">
    <property type="entry name" value="23SrRNA_methyltr_H"/>
    <property type="match status" value="1"/>
</dbReference>
<dbReference type="SUPFAM" id="SSF75217">
    <property type="entry name" value="alpha/beta knot"/>
    <property type="match status" value="1"/>
</dbReference>
<feature type="binding site" evidence="5">
    <location>
        <position position="71"/>
    </location>
    <ligand>
        <name>S-adenosyl-L-methionine</name>
        <dbReference type="ChEBI" id="CHEBI:59789"/>
    </ligand>
</feature>
<dbReference type="AlphaFoldDB" id="A0A937X501"/>
<evidence type="ECO:0000256" key="4">
    <source>
        <dbReference type="ARBA" id="ARBA00038303"/>
    </source>
</evidence>
<comment type="function">
    <text evidence="5">Specifically methylates the pseudouridine at position 1915 (m3Psi1915) in 23S rRNA.</text>
</comment>
<dbReference type="PANTHER" id="PTHR33603">
    <property type="entry name" value="METHYLTRANSFERASE"/>
    <property type="match status" value="1"/>
</dbReference>
<sequence length="158" mass="17125">MRWILVAVGKLKDAHYRDGAAEYLARLARSRPFKLVEISDAPVKPGREAAALREEAERIRLACGGARIVALTERGEQLSTSQLAAKLGAQEALGGDLAFVIGGANGLEGDLERGADWQLALSALTLPHQLARVVLLEQLYRVETMRRGEPYHRAGTVG</sequence>
<accession>A0A937X501</accession>
<comment type="subunit">
    <text evidence="5">Homodimer.</text>
</comment>
<feature type="binding site" evidence="5">
    <location>
        <begin position="121"/>
        <end position="126"/>
    </location>
    <ligand>
        <name>S-adenosyl-L-methionine</name>
        <dbReference type="ChEBI" id="CHEBI:59789"/>
    </ligand>
</feature>
<dbReference type="EC" id="2.1.1.177" evidence="5"/>
<keyword evidence="5" id="KW-0698">rRNA processing</keyword>
<dbReference type="InterPro" id="IPR003742">
    <property type="entry name" value="RlmH-like"/>
</dbReference>
<dbReference type="GO" id="GO:0070038">
    <property type="term" value="F:rRNA (pseudouridine-N3-)-methyltransferase activity"/>
    <property type="evidence" value="ECO:0007669"/>
    <property type="project" value="UniProtKB-UniRule"/>
</dbReference>
<comment type="similarity">
    <text evidence="4 5">Belongs to the RNA methyltransferase RlmH family.</text>
</comment>
<organism evidence="6 7">
    <name type="scientific">Candidatus Tanganyikabacteria bacterium</name>
    <dbReference type="NCBI Taxonomy" id="2961651"/>
    <lineage>
        <taxon>Bacteria</taxon>
        <taxon>Bacillati</taxon>
        <taxon>Candidatus Sericytochromatia</taxon>
        <taxon>Candidatus Tanganyikabacteria</taxon>
    </lineage>
</organism>
<dbReference type="PIRSF" id="PIRSF004505">
    <property type="entry name" value="MT_bac"/>
    <property type="match status" value="1"/>
</dbReference>
<dbReference type="PANTHER" id="PTHR33603:SF1">
    <property type="entry name" value="RIBOSOMAL RNA LARGE SUBUNIT METHYLTRANSFERASE H"/>
    <property type="match status" value="1"/>
</dbReference>
<comment type="catalytic activity">
    <reaction evidence="5">
        <text>pseudouridine(1915) in 23S rRNA + S-adenosyl-L-methionine = N(3)-methylpseudouridine(1915) in 23S rRNA + S-adenosyl-L-homocysteine + H(+)</text>
        <dbReference type="Rhea" id="RHEA:42752"/>
        <dbReference type="Rhea" id="RHEA-COMP:10221"/>
        <dbReference type="Rhea" id="RHEA-COMP:10222"/>
        <dbReference type="ChEBI" id="CHEBI:15378"/>
        <dbReference type="ChEBI" id="CHEBI:57856"/>
        <dbReference type="ChEBI" id="CHEBI:59789"/>
        <dbReference type="ChEBI" id="CHEBI:65314"/>
        <dbReference type="ChEBI" id="CHEBI:74486"/>
        <dbReference type="EC" id="2.1.1.177"/>
    </reaction>
</comment>
<dbReference type="EMBL" id="VGJX01000218">
    <property type="protein sequence ID" value="MBM3274450.1"/>
    <property type="molecule type" value="Genomic_DNA"/>
</dbReference>
<comment type="subcellular location">
    <subcellularLocation>
        <location evidence="5">Cytoplasm</location>
    </subcellularLocation>
</comment>
<keyword evidence="2 5" id="KW-0808">Transferase</keyword>
<gene>
    <name evidence="5" type="primary">rlmH</name>
    <name evidence="6" type="ORF">FJZ00_04820</name>
</gene>
<evidence type="ECO:0000256" key="2">
    <source>
        <dbReference type="ARBA" id="ARBA00022679"/>
    </source>
</evidence>